<gene>
    <name evidence="1" type="ORF">PHJA_002251400</name>
</gene>
<sequence length="55" mass="6554">MCGVPRLFVRRRRKDCHSRLWAWFSWGVYQELVDGQELLPPLQSSWDPSLKFSGM</sequence>
<dbReference type="AlphaFoldDB" id="A0A830CY53"/>
<accession>A0A830CY53</accession>
<name>A0A830CY53_9LAMI</name>
<protein>
    <submittedName>
        <fullName evidence="1">Probable E3 ubiquitin-protein ligase hip1</fullName>
    </submittedName>
</protein>
<reference evidence="1" key="1">
    <citation type="submission" date="2020-07" db="EMBL/GenBank/DDBJ databases">
        <title>Ethylene signaling mediates host invasion by parasitic plants.</title>
        <authorList>
            <person name="Yoshida S."/>
        </authorList>
    </citation>
    <scope>NUCLEOTIDE SEQUENCE</scope>
    <source>
        <strain evidence="1">Okayama</strain>
    </source>
</reference>
<evidence type="ECO:0000313" key="2">
    <source>
        <dbReference type="Proteomes" id="UP000653305"/>
    </source>
</evidence>
<organism evidence="1 2">
    <name type="scientific">Phtheirospermum japonicum</name>
    <dbReference type="NCBI Taxonomy" id="374723"/>
    <lineage>
        <taxon>Eukaryota</taxon>
        <taxon>Viridiplantae</taxon>
        <taxon>Streptophyta</taxon>
        <taxon>Embryophyta</taxon>
        <taxon>Tracheophyta</taxon>
        <taxon>Spermatophyta</taxon>
        <taxon>Magnoliopsida</taxon>
        <taxon>eudicotyledons</taxon>
        <taxon>Gunneridae</taxon>
        <taxon>Pentapetalae</taxon>
        <taxon>asterids</taxon>
        <taxon>lamiids</taxon>
        <taxon>Lamiales</taxon>
        <taxon>Orobanchaceae</taxon>
        <taxon>Orobanchaceae incertae sedis</taxon>
        <taxon>Phtheirospermum</taxon>
    </lineage>
</organism>
<dbReference type="EMBL" id="BMAC01000656">
    <property type="protein sequence ID" value="GFQ01075.1"/>
    <property type="molecule type" value="Genomic_DNA"/>
</dbReference>
<keyword evidence="2" id="KW-1185">Reference proteome</keyword>
<comment type="caution">
    <text evidence="1">The sequence shown here is derived from an EMBL/GenBank/DDBJ whole genome shotgun (WGS) entry which is preliminary data.</text>
</comment>
<dbReference type="Proteomes" id="UP000653305">
    <property type="component" value="Unassembled WGS sequence"/>
</dbReference>
<proteinExistence type="predicted"/>
<evidence type="ECO:0000313" key="1">
    <source>
        <dbReference type="EMBL" id="GFQ01075.1"/>
    </source>
</evidence>